<evidence type="ECO:0000313" key="3">
    <source>
        <dbReference type="Proteomes" id="UP000424201"/>
    </source>
</evidence>
<reference evidence="2 3" key="1">
    <citation type="submission" date="2019-10" db="EMBL/GenBank/DDBJ databases">
        <authorList>
            <person name="Garlena R.A."/>
            <person name="Russell D.A."/>
            <person name="Pope W.H."/>
            <person name="Jacobs-Sera D."/>
            <person name="Hatfull G.F."/>
        </authorList>
    </citation>
    <scope>NUCLEOTIDE SEQUENCE [LARGE SCALE GENOMIC DNA]</scope>
</reference>
<feature type="region of interest" description="Disordered" evidence="1">
    <location>
        <begin position="1"/>
        <end position="32"/>
    </location>
</feature>
<evidence type="ECO:0000256" key="1">
    <source>
        <dbReference type="SAM" id="MobiDB-lite"/>
    </source>
</evidence>
<feature type="compositionally biased region" description="Basic and acidic residues" evidence="1">
    <location>
        <begin position="1"/>
        <end position="21"/>
    </location>
</feature>
<proteinExistence type="predicted"/>
<sequence>MGQIMRKEYNDRWTAELREPYASEQQDDDEED</sequence>
<evidence type="ECO:0000313" key="2">
    <source>
        <dbReference type="EMBL" id="QGJ89990.1"/>
    </source>
</evidence>
<protein>
    <submittedName>
        <fullName evidence="2">Uncharacterized protein</fullName>
    </submittedName>
</protein>
<accession>A0A649VCB5</accession>
<dbReference type="EMBL" id="MN585992">
    <property type="protein sequence ID" value="QGJ89990.1"/>
    <property type="molecule type" value="Genomic_DNA"/>
</dbReference>
<organism evidence="2 3">
    <name type="scientific">Mycobacterium phage MaryV</name>
    <dbReference type="NCBI Taxonomy" id="2656593"/>
    <lineage>
        <taxon>Viruses</taxon>
        <taxon>Duplodnaviria</taxon>
        <taxon>Heunggongvirae</taxon>
        <taxon>Uroviricota</taxon>
        <taxon>Caudoviricetes</taxon>
        <taxon>Vilmaviridae</taxon>
        <taxon>Wildcatvirus</taxon>
        <taxon>Wildcatvirus wildcat</taxon>
        <taxon>Mycobacterium virus Wildcat</taxon>
    </lineage>
</organism>
<dbReference type="Proteomes" id="UP000424201">
    <property type="component" value="Genome"/>
</dbReference>
<gene>
    <name evidence="2" type="primary">108</name>
    <name evidence="2" type="ORF">PBI_MARYV_108</name>
</gene>
<name>A0A649VCB5_9CAUD</name>